<dbReference type="VEuPathDB" id="FungiDB:PYU1_G003181"/>
<keyword evidence="4" id="KW-1185">Reference proteome</keyword>
<dbReference type="EnsemblProtists" id="PYU1_T003188">
    <property type="protein sequence ID" value="PYU1_T003188"/>
    <property type="gene ID" value="PYU1_G003181"/>
</dbReference>
<protein>
    <recommendedName>
        <fullName evidence="5">Secreted protein</fullName>
    </recommendedName>
</protein>
<dbReference type="STRING" id="431595.K3WDZ7"/>
<accession>K3WDZ7</accession>
<dbReference type="EMBL" id="GL376603">
    <property type="status" value="NOT_ANNOTATED_CDS"/>
    <property type="molecule type" value="Genomic_DNA"/>
</dbReference>
<evidence type="ECO:0000313" key="4">
    <source>
        <dbReference type="Proteomes" id="UP000019132"/>
    </source>
</evidence>
<reference evidence="3" key="3">
    <citation type="submission" date="2015-02" db="UniProtKB">
        <authorList>
            <consortium name="EnsemblProtists"/>
        </authorList>
    </citation>
    <scope>IDENTIFICATION</scope>
    <source>
        <strain evidence="3">DAOM BR144</strain>
    </source>
</reference>
<dbReference type="Proteomes" id="UP000019132">
    <property type="component" value="Unassembled WGS sequence"/>
</dbReference>
<evidence type="ECO:0000313" key="3">
    <source>
        <dbReference type="EnsemblProtists" id="PYU1_T003188"/>
    </source>
</evidence>
<dbReference type="InParanoid" id="K3WDZ7"/>
<evidence type="ECO:0000256" key="1">
    <source>
        <dbReference type="SAM" id="MobiDB-lite"/>
    </source>
</evidence>
<keyword evidence="2" id="KW-0732">Signal</keyword>
<feature type="compositionally biased region" description="Polar residues" evidence="1">
    <location>
        <begin position="470"/>
        <end position="483"/>
    </location>
</feature>
<sequence length="505" mass="52751">MKLASIVLAAGAVTFAVATAQTTAAATTAGSVSGAVGTVAPANTVATAAPGASTTPSTTTTTSTEDDALAAFKATATSDDYHMAPIRVVQARVQSDSPILVDDALVSSFGKGKLDAGYLSSLDTVNTASVEGALMYVQAEAINVATRAAENRCVRKTKVANVVFYEILIAQTNETIAQFQDKWETPEYGPMIPMDSGRCTPLSGNDKLPVECYQFNGENGQPNLGPFVGGTNKEDSDRAPYPGNYWFSFPNTCPTQGWSNKTDECRASTRKGLCPYGVAPNGVECTFAYNILGWVPIDDVVGITSITNNATGEPYANFTEWCSASTDNVEFEYDESSKTLKQSLPFWEDPLNKTANAARTEAMLAAYENLLTEGSSQVSSTVSAAFKALPTPAELAAINPPCFKTVKSCGTAPGCKRTGYSQLCTPCEAGEGCKTSEDGFTFPTLAKAPTMLTDAETTTVGLNGGSSSGANADSVTTPAPNKSSASRVTVAITSFTVMIIVPLAL</sequence>
<dbReference type="PANTHER" id="PTHR33946:SF4">
    <property type="entry name" value="COAGULATION FACTOR XI"/>
    <property type="match status" value="1"/>
</dbReference>
<dbReference type="HOGENOM" id="CLU_022164_3_1_1"/>
<reference evidence="4" key="1">
    <citation type="journal article" date="2010" name="Genome Biol.">
        <title>Genome sequence of the necrotrophic plant pathogen Pythium ultimum reveals original pathogenicity mechanisms and effector repertoire.</title>
        <authorList>
            <person name="Levesque C.A."/>
            <person name="Brouwer H."/>
            <person name="Cano L."/>
            <person name="Hamilton J.P."/>
            <person name="Holt C."/>
            <person name="Huitema E."/>
            <person name="Raffaele S."/>
            <person name="Robideau G.P."/>
            <person name="Thines M."/>
            <person name="Win J."/>
            <person name="Zerillo M.M."/>
            <person name="Beakes G.W."/>
            <person name="Boore J.L."/>
            <person name="Busam D."/>
            <person name="Dumas B."/>
            <person name="Ferriera S."/>
            <person name="Fuerstenberg S.I."/>
            <person name="Gachon C.M."/>
            <person name="Gaulin E."/>
            <person name="Govers F."/>
            <person name="Grenville-Briggs L."/>
            <person name="Horner N."/>
            <person name="Hostetler J."/>
            <person name="Jiang R.H."/>
            <person name="Johnson J."/>
            <person name="Krajaejun T."/>
            <person name="Lin H."/>
            <person name="Meijer H.J."/>
            <person name="Moore B."/>
            <person name="Morris P."/>
            <person name="Phuntmart V."/>
            <person name="Puiu D."/>
            <person name="Shetty J."/>
            <person name="Stajich J.E."/>
            <person name="Tripathy S."/>
            <person name="Wawra S."/>
            <person name="van West P."/>
            <person name="Whitty B.R."/>
            <person name="Coutinho P.M."/>
            <person name="Henrissat B."/>
            <person name="Martin F."/>
            <person name="Thomas P.D."/>
            <person name="Tyler B.M."/>
            <person name="De Vries R.P."/>
            <person name="Kamoun S."/>
            <person name="Yandell M."/>
            <person name="Tisserat N."/>
            <person name="Buell C.R."/>
        </authorList>
    </citation>
    <scope>NUCLEOTIDE SEQUENCE</scope>
    <source>
        <strain evidence="4">DAOM:BR144</strain>
    </source>
</reference>
<feature type="chain" id="PRO_5003871847" description="Secreted protein" evidence="2">
    <location>
        <begin position="21"/>
        <end position="505"/>
    </location>
</feature>
<evidence type="ECO:0000256" key="2">
    <source>
        <dbReference type="SAM" id="SignalP"/>
    </source>
</evidence>
<organism evidence="3 4">
    <name type="scientific">Globisporangium ultimum (strain ATCC 200006 / CBS 805.95 / DAOM BR144)</name>
    <name type="common">Pythium ultimum</name>
    <dbReference type="NCBI Taxonomy" id="431595"/>
    <lineage>
        <taxon>Eukaryota</taxon>
        <taxon>Sar</taxon>
        <taxon>Stramenopiles</taxon>
        <taxon>Oomycota</taxon>
        <taxon>Peronosporomycetes</taxon>
        <taxon>Pythiales</taxon>
        <taxon>Pythiaceae</taxon>
        <taxon>Globisporangium</taxon>
    </lineage>
</organism>
<dbReference type="eggNOG" id="ENOG502RS9J">
    <property type="taxonomic scope" value="Eukaryota"/>
</dbReference>
<evidence type="ECO:0008006" key="5">
    <source>
        <dbReference type="Google" id="ProtNLM"/>
    </source>
</evidence>
<proteinExistence type="predicted"/>
<dbReference type="PANTHER" id="PTHR33946">
    <property type="match status" value="1"/>
</dbReference>
<feature type="signal peptide" evidence="2">
    <location>
        <begin position="1"/>
        <end position="20"/>
    </location>
</feature>
<dbReference type="AlphaFoldDB" id="K3WDZ7"/>
<name>K3WDZ7_GLOUD</name>
<feature type="region of interest" description="Disordered" evidence="1">
    <location>
        <begin position="461"/>
        <end position="483"/>
    </location>
</feature>
<reference evidence="4" key="2">
    <citation type="submission" date="2010-04" db="EMBL/GenBank/DDBJ databases">
        <authorList>
            <person name="Buell R."/>
            <person name="Hamilton J."/>
            <person name="Hostetler J."/>
        </authorList>
    </citation>
    <scope>NUCLEOTIDE SEQUENCE [LARGE SCALE GENOMIC DNA]</scope>
    <source>
        <strain evidence="4">DAOM:BR144</strain>
    </source>
</reference>